<dbReference type="InterPro" id="IPR004360">
    <property type="entry name" value="Glyas_Fos-R_dOase_dom"/>
</dbReference>
<dbReference type="Pfam" id="PF00903">
    <property type="entry name" value="Glyoxalase"/>
    <property type="match status" value="1"/>
</dbReference>
<sequence>MTTGFTPPGHNTVSPYLLVPSVVDALAFVIATFQAVELYRVAGENGGVKHAEVRIGDSVLMMGERGSAALPGSIHVYVPNVDAVYGLALAAGATSVSEPRDLPYGDRSAGVRDPQGNLWWLGTHIGAA</sequence>
<dbReference type="Gene3D" id="3.30.720.110">
    <property type="match status" value="1"/>
</dbReference>
<protein>
    <submittedName>
        <fullName evidence="2">Glyoxalase superfamily protein PhnB</fullName>
    </submittedName>
</protein>
<dbReference type="RefSeq" id="WP_310092402.1">
    <property type="nucleotide sequence ID" value="NZ_JAVDTT010000002.1"/>
</dbReference>
<dbReference type="EMBL" id="JAVDTT010000002">
    <property type="protein sequence ID" value="MDR6841533.1"/>
    <property type="molecule type" value="Genomic_DNA"/>
</dbReference>
<evidence type="ECO:0000259" key="1">
    <source>
        <dbReference type="PROSITE" id="PS51819"/>
    </source>
</evidence>
<evidence type="ECO:0000313" key="3">
    <source>
        <dbReference type="Proteomes" id="UP001254759"/>
    </source>
</evidence>
<dbReference type="PANTHER" id="PTHR34109:SF1">
    <property type="entry name" value="VOC DOMAIN-CONTAINING PROTEIN"/>
    <property type="match status" value="1"/>
</dbReference>
<gene>
    <name evidence="2" type="ORF">J2W94_001818</name>
</gene>
<proteinExistence type="predicted"/>
<dbReference type="InterPro" id="IPR029068">
    <property type="entry name" value="Glyas_Bleomycin-R_OHBP_Dase"/>
</dbReference>
<dbReference type="Gene3D" id="3.30.720.120">
    <property type="match status" value="1"/>
</dbReference>
<dbReference type="SUPFAM" id="SSF54593">
    <property type="entry name" value="Glyoxalase/Bleomycin resistance protein/Dihydroxybiphenyl dioxygenase"/>
    <property type="match status" value="1"/>
</dbReference>
<comment type="caution">
    <text evidence="2">The sequence shown here is derived from an EMBL/GenBank/DDBJ whole genome shotgun (WGS) entry which is preliminary data.</text>
</comment>
<keyword evidence="3" id="KW-1185">Reference proteome</keyword>
<dbReference type="CDD" id="cd07246">
    <property type="entry name" value="VOC_like"/>
    <property type="match status" value="1"/>
</dbReference>
<accession>A0ABU1RRX5</accession>
<dbReference type="InterPro" id="IPR037523">
    <property type="entry name" value="VOC_core"/>
</dbReference>
<feature type="domain" description="VOC" evidence="1">
    <location>
        <begin position="7"/>
        <end position="124"/>
    </location>
</feature>
<organism evidence="2 3">
    <name type="scientific">Pseudoxanthomonas sacheonensis</name>
    <dbReference type="NCBI Taxonomy" id="443615"/>
    <lineage>
        <taxon>Bacteria</taxon>
        <taxon>Pseudomonadati</taxon>
        <taxon>Pseudomonadota</taxon>
        <taxon>Gammaproteobacteria</taxon>
        <taxon>Lysobacterales</taxon>
        <taxon>Lysobacteraceae</taxon>
        <taxon>Pseudoxanthomonas</taxon>
    </lineage>
</organism>
<dbReference type="PROSITE" id="PS51819">
    <property type="entry name" value="VOC"/>
    <property type="match status" value="1"/>
</dbReference>
<reference evidence="2 3" key="1">
    <citation type="submission" date="2023-07" db="EMBL/GenBank/DDBJ databases">
        <title>Sorghum-associated microbial communities from plants grown in Nebraska, USA.</title>
        <authorList>
            <person name="Schachtman D."/>
        </authorList>
    </citation>
    <scope>NUCLEOTIDE SEQUENCE [LARGE SCALE GENOMIC DNA]</scope>
    <source>
        <strain evidence="2 3">BE107</strain>
    </source>
</reference>
<name>A0ABU1RRX5_9GAMM</name>
<dbReference type="PANTHER" id="PTHR34109">
    <property type="entry name" value="BNAUNNG04460D PROTEIN-RELATED"/>
    <property type="match status" value="1"/>
</dbReference>
<evidence type="ECO:0000313" key="2">
    <source>
        <dbReference type="EMBL" id="MDR6841533.1"/>
    </source>
</evidence>
<dbReference type="Proteomes" id="UP001254759">
    <property type="component" value="Unassembled WGS sequence"/>
</dbReference>